<evidence type="ECO:0000313" key="1">
    <source>
        <dbReference type="EMBL" id="MBC8674253.1"/>
    </source>
</evidence>
<gene>
    <name evidence="1" type="ORF">H2136_19675</name>
</gene>
<accession>A0A8I0BCL9</accession>
<comment type="caution">
    <text evidence="1">The sequence shown here is derived from an EMBL/GenBank/DDBJ whole genome shotgun (WGS) entry which is preliminary data.</text>
</comment>
<dbReference type="AlphaFoldDB" id="A0A8I0BCL9"/>
<sequence length="76" mass="7641">MQTINMKKLSIIAAMLLTAGLAHAEGTAIDLSGVSAAFIAGVAVITAFIGTVGLSKAGLGVVVWGWRKAVAMVSGR</sequence>
<proteinExistence type="predicted"/>
<dbReference type="RefSeq" id="WP_187590532.1">
    <property type="nucleotide sequence ID" value="NZ_JACLAM010000001.1"/>
</dbReference>
<name>A0A8I0BCL9_AERHY</name>
<dbReference type="EMBL" id="JACLAN010000013">
    <property type="protein sequence ID" value="MBC8674253.1"/>
    <property type="molecule type" value="Genomic_DNA"/>
</dbReference>
<reference evidence="1" key="1">
    <citation type="submission" date="2020-07" db="EMBL/GenBank/DDBJ databases">
        <title>Carbapenem Resistant Aeromonas hydrophila Carrying blacphA7 Isolated from Two Solid Organ Transplant Patients.</title>
        <authorList>
            <person name="Hilt E."/>
            <person name="Fitzwater S.P."/>
            <person name="Ward K."/>
            <person name="De St Maurice A."/>
            <person name="Chandrasekaran S."/>
            <person name="Garner O.B."/>
            <person name="Yang S."/>
        </authorList>
    </citation>
    <scope>NUCLEOTIDE SEQUENCE</scope>
    <source>
        <strain evidence="1">B-1</strain>
    </source>
</reference>
<organism evidence="1">
    <name type="scientific">Aeromonas hydrophila</name>
    <dbReference type="NCBI Taxonomy" id="644"/>
    <lineage>
        <taxon>Bacteria</taxon>
        <taxon>Pseudomonadati</taxon>
        <taxon>Pseudomonadota</taxon>
        <taxon>Gammaproteobacteria</taxon>
        <taxon>Aeromonadales</taxon>
        <taxon>Aeromonadaceae</taxon>
        <taxon>Aeromonas</taxon>
    </lineage>
</organism>
<protein>
    <submittedName>
        <fullName evidence="1">Uncharacterized protein</fullName>
    </submittedName>
</protein>